<keyword evidence="1" id="KW-1133">Transmembrane helix</keyword>
<protein>
    <submittedName>
        <fullName evidence="2">Uncharacterized protein</fullName>
    </submittedName>
</protein>
<evidence type="ECO:0000256" key="1">
    <source>
        <dbReference type="SAM" id="Phobius"/>
    </source>
</evidence>
<keyword evidence="1" id="KW-0472">Membrane</keyword>
<feature type="transmembrane region" description="Helical" evidence="1">
    <location>
        <begin position="6"/>
        <end position="31"/>
    </location>
</feature>
<reference evidence="2" key="1">
    <citation type="journal article" date="2014" name="BMC Genomics">
        <title>Characterizing the developmental transcriptome of the oriental fruit fly, Bactrocera dorsalis (Diptera: Tephritidae) through comparative genomic analysis with Drosophila melanogaster utilizing modENCODE datasets.</title>
        <authorList>
            <person name="Geib S.M."/>
            <person name="Calla B."/>
            <person name="Hall B."/>
            <person name="Hou S."/>
            <person name="Manoukis N.C."/>
        </authorList>
    </citation>
    <scope>NUCLEOTIDE SEQUENCE</scope>
    <source>
        <strain evidence="2">Punador</strain>
    </source>
</reference>
<sequence>ETQASVWKALLIVLCFVSIYVSLHCLIYICFKPDELKSAEKLKQRLVAGLRTLDVVTYLRNIPATKEQVAERQEHLSVLQEIMLHRPSPIRGCCIPPPSWHEDIEDGTDETASSTMCEMELDD</sequence>
<name>A0A034WT75_BACDO</name>
<proteinExistence type="predicted"/>
<keyword evidence="1" id="KW-0812">Transmembrane</keyword>
<organism evidence="2">
    <name type="scientific">Bactrocera dorsalis</name>
    <name type="common">Oriental fruit fly</name>
    <name type="synonym">Dacus dorsalis</name>
    <dbReference type="NCBI Taxonomy" id="27457"/>
    <lineage>
        <taxon>Eukaryota</taxon>
        <taxon>Metazoa</taxon>
        <taxon>Ecdysozoa</taxon>
        <taxon>Arthropoda</taxon>
        <taxon>Hexapoda</taxon>
        <taxon>Insecta</taxon>
        <taxon>Pterygota</taxon>
        <taxon>Neoptera</taxon>
        <taxon>Endopterygota</taxon>
        <taxon>Diptera</taxon>
        <taxon>Brachycera</taxon>
        <taxon>Muscomorpha</taxon>
        <taxon>Tephritoidea</taxon>
        <taxon>Tephritidae</taxon>
        <taxon>Bactrocera</taxon>
        <taxon>Bactrocera</taxon>
    </lineage>
</organism>
<accession>A0A034WT75</accession>
<dbReference type="EMBL" id="GAKP01001964">
    <property type="protein sequence ID" value="JAC56988.1"/>
    <property type="molecule type" value="Transcribed_RNA"/>
</dbReference>
<feature type="non-terminal residue" evidence="2">
    <location>
        <position position="1"/>
    </location>
</feature>
<evidence type="ECO:0000313" key="2">
    <source>
        <dbReference type="EMBL" id="JAC56988.1"/>
    </source>
</evidence>
<dbReference type="AlphaFoldDB" id="A0A034WT75"/>